<evidence type="ECO:0000313" key="3">
    <source>
        <dbReference type="Proteomes" id="UP000095672"/>
    </source>
</evidence>
<dbReference type="STRING" id="1769779.AUP74_01321"/>
<dbReference type="Proteomes" id="UP000095672">
    <property type="component" value="Chromosome"/>
</dbReference>
<feature type="chain" id="PRO_5008895486" description="Copper chaperone PCu(A)C" evidence="1">
    <location>
        <begin position="25"/>
        <end position="158"/>
    </location>
</feature>
<accession>A0A1C9W6M2</accession>
<gene>
    <name evidence="2" type="ORF">AUP74_01321</name>
</gene>
<dbReference type="InterPro" id="IPR007410">
    <property type="entry name" value="LpqE-like"/>
</dbReference>
<dbReference type="RefSeq" id="WP_069946882.1">
    <property type="nucleotide sequence ID" value="NZ_CP014143.1"/>
</dbReference>
<evidence type="ECO:0000313" key="2">
    <source>
        <dbReference type="EMBL" id="AOS96780.1"/>
    </source>
</evidence>
<dbReference type="KEGG" id="micc:AUP74_01321"/>
<dbReference type="EMBL" id="CP014143">
    <property type="protein sequence ID" value="AOS96780.1"/>
    <property type="molecule type" value="Genomic_DNA"/>
</dbReference>
<dbReference type="PANTHER" id="PTHR36302:SF1">
    <property type="entry name" value="COPPER CHAPERONE PCU(A)C"/>
    <property type="match status" value="1"/>
</dbReference>
<dbReference type="PANTHER" id="PTHR36302">
    <property type="entry name" value="BLR7088 PROTEIN"/>
    <property type="match status" value="1"/>
</dbReference>
<dbReference type="InterPro" id="IPR058248">
    <property type="entry name" value="Lxx211020-like"/>
</dbReference>
<dbReference type="Pfam" id="PF04314">
    <property type="entry name" value="PCuAC"/>
    <property type="match status" value="1"/>
</dbReference>
<evidence type="ECO:0000256" key="1">
    <source>
        <dbReference type="SAM" id="SignalP"/>
    </source>
</evidence>
<keyword evidence="3" id="KW-1185">Reference proteome</keyword>
<reference evidence="3" key="1">
    <citation type="submission" date="2016-01" db="EMBL/GenBank/DDBJ databases">
        <title>Complete genome sequence of Microbulbifer sp. CCB-MM1, a halophile isolated from Matang Mangrove Forest, Perak.</title>
        <authorList>
            <person name="Moh T.H."/>
            <person name="Dinesh B."/>
            <person name="Lau N.-S."/>
            <person name="Go F."/>
            <person name="Alexander Chong S.-C."/>
        </authorList>
    </citation>
    <scope>NUCLEOTIDE SEQUENCE [LARGE SCALE GENOMIC DNA]</scope>
    <source>
        <strain evidence="3">CCB-MM1</strain>
    </source>
</reference>
<keyword evidence="1" id="KW-0732">Signal</keyword>
<protein>
    <recommendedName>
        <fullName evidence="4">Copper chaperone PCu(A)C</fullName>
    </recommendedName>
</protein>
<name>A0A1C9W6M2_9GAMM</name>
<dbReference type="InterPro" id="IPR036182">
    <property type="entry name" value="PCuAC_sf"/>
</dbReference>
<dbReference type="Gene3D" id="2.60.40.1890">
    <property type="entry name" value="PCu(A)C copper chaperone"/>
    <property type="match status" value="1"/>
</dbReference>
<dbReference type="SUPFAM" id="SSF110087">
    <property type="entry name" value="DR1885-like metal-binding protein"/>
    <property type="match status" value="1"/>
</dbReference>
<proteinExistence type="predicted"/>
<organism evidence="2 3">
    <name type="scientific">Microbulbifer aggregans</name>
    <dbReference type="NCBI Taxonomy" id="1769779"/>
    <lineage>
        <taxon>Bacteria</taxon>
        <taxon>Pseudomonadati</taxon>
        <taxon>Pseudomonadota</taxon>
        <taxon>Gammaproteobacteria</taxon>
        <taxon>Cellvibrionales</taxon>
        <taxon>Microbulbiferaceae</taxon>
        <taxon>Microbulbifer</taxon>
    </lineage>
</organism>
<evidence type="ECO:0008006" key="4">
    <source>
        <dbReference type="Google" id="ProtNLM"/>
    </source>
</evidence>
<feature type="signal peptide" evidence="1">
    <location>
        <begin position="1"/>
        <end position="24"/>
    </location>
</feature>
<dbReference type="OrthoDB" id="9796962at2"/>
<sequence length="158" mass="16674" precursor="true">MKTVVNKGLIAAALLLATAGVTFAQGTALEIGGFVRETLPGLSTSAAYLELKNHAREGRSLTGVEIAQSAQALASLHTTVERDGISRMRPVEALAIPAGQSVKMAPGGLHVMLEGVKLRAGDNLSLRLLFANGEIREVVLPVRGLQADSEHHHHHQHG</sequence>
<dbReference type="AlphaFoldDB" id="A0A1C9W6M2"/>